<sequence>MSQGGDGVGSSKARGQDKGKVVGKVTSTQLPFVTTETSCENIKNNIEGSKYRCRFAQTSNQQRVQYWWMIKLNNYKTYNNISSQRQREGCKFGTFKGRIEENLGVRSEKLRHLNSIMSQRVNDPLRLNKGDPNKVWCYKIIETIVLDGVDEFMKGKEELCY</sequence>
<dbReference type="Proteomes" id="UP001177003">
    <property type="component" value="Chromosome 0"/>
</dbReference>
<accession>A0AA35VGG0</accession>
<organism evidence="2 3">
    <name type="scientific">Lactuca saligna</name>
    <name type="common">Willowleaf lettuce</name>
    <dbReference type="NCBI Taxonomy" id="75948"/>
    <lineage>
        <taxon>Eukaryota</taxon>
        <taxon>Viridiplantae</taxon>
        <taxon>Streptophyta</taxon>
        <taxon>Embryophyta</taxon>
        <taxon>Tracheophyta</taxon>
        <taxon>Spermatophyta</taxon>
        <taxon>Magnoliopsida</taxon>
        <taxon>eudicotyledons</taxon>
        <taxon>Gunneridae</taxon>
        <taxon>Pentapetalae</taxon>
        <taxon>asterids</taxon>
        <taxon>campanulids</taxon>
        <taxon>Asterales</taxon>
        <taxon>Asteraceae</taxon>
        <taxon>Cichorioideae</taxon>
        <taxon>Cichorieae</taxon>
        <taxon>Lactucinae</taxon>
        <taxon>Lactuca</taxon>
    </lineage>
</organism>
<keyword evidence="3" id="KW-1185">Reference proteome</keyword>
<evidence type="ECO:0000313" key="2">
    <source>
        <dbReference type="EMBL" id="CAI9265735.1"/>
    </source>
</evidence>
<protein>
    <submittedName>
        <fullName evidence="2">Uncharacterized protein</fullName>
    </submittedName>
</protein>
<gene>
    <name evidence="2" type="ORF">LSALG_LOCUS6325</name>
</gene>
<name>A0AA35VGG0_LACSI</name>
<dbReference type="AlphaFoldDB" id="A0AA35VGG0"/>
<dbReference type="EMBL" id="OX465086">
    <property type="protein sequence ID" value="CAI9265735.1"/>
    <property type="molecule type" value="Genomic_DNA"/>
</dbReference>
<evidence type="ECO:0000256" key="1">
    <source>
        <dbReference type="SAM" id="MobiDB-lite"/>
    </source>
</evidence>
<feature type="region of interest" description="Disordered" evidence="1">
    <location>
        <begin position="1"/>
        <end position="21"/>
    </location>
</feature>
<reference evidence="2" key="1">
    <citation type="submission" date="2023-04" db="EMBL/GenBank/DDBJ databases">
        <authorList>
            <person name="Vijverberg K."/>
            <person name="Xiong W."/>
            <person name="Schranz E."/>
        </authorList>
    </citation>
    <scope>NUCLEOTIDE SEQUENCE</scope>
</reference>
<proteinExistence type="predicted"/>
<evidence type="ECO:0000313" key="3">
    <source>
        <dbReference type="Proteomes" id="UP001177003"/>
    </source>
</evidence>